<keyword evidence="6" id="KW-1185">Reference proteome</keyword>
<feature type="region of interest" description="Disordered" evidence="3">
    <location>
        <begin position="226"/>
        <end position="249"/>
    </location>
</feature>
<dbReference type="GeneTree" id="ENSGT00470000042444"/>
<keyword evidence="2" id="KW-0863">Zinc-finger</keyword>
<dbReference type="PROSITE" id="PS50114">
    <property type="entry name" value="GATA_ZN_FINGER_2"/>
    <property type="match status" value="1"/>
</dbReference>
<keyword evidence="1" id="KW-0539">Nucleus</keyword>
<dbReference type="GO" id="GO:0043565">
    <property type="term" value="F:sequence-specific DNA binding"/>
    <property type="evidence" value="ECO:0007669"/>
    <property type="project" value="InterPro"/>
</dbReference>
<dbReference type="PANTHER" id="PTHR47341:SF1">
    <property type="entry name" value="GATA-TYPE ZINC FINGER PROTEIN 1"/>
    <property type="match status" value="1"/>
</dbReference>
<dbReference type="GO" id="GO:0005634">
    <property type="term" value="C:nucleus"/>
    <property type="evidence" value="ECO:0007669"/>
    <property type="project" value="TreeGrafter"/>
</dbReference>
<sequence>MEQVLFVDGVYPDFSLLKEVLSPPCLEGPSTAPQVERDETLQYLTQPLGGSAGQAPAGSFHSTPNALPAEGAQETSSRLQHSDVAARGRSKSHKRSVGEISPNWRPSRIHIPNLKHPKSKMKYLMQIQQPDIIYFLRESVKRLPKVAKREIQYPNSLPEDIGHSRKSCSVYDHTCNPYLWHYYKKNRQASSIARSKACLEGFDAMELLNLISAKCTHLEKLLRSEEEGLEDGTESRKNEHSFKGGGVMKKSPHVSDETFITSSDCQNVENKFVNGGKNPITETETVSKEHGSCIGDKGLEKVKSERRNEHKDAALEKGSPCNSVETQFGVCGCGRKTLRKQKTPVKSVEKHDPSFRGVEFQMYLQHQKFGNYLLRMTSVYRGKLKKAYRKSKSRITTSGSDEDLFSACGRRTKKCASCKTQKTPLWRDAEDGTPLCNACGIRYKKYGVRCSGCWNIPKKDGKSCSIYCDCGGMYRVQSEII</sequence>
<dbReference type="CDD" id="cd00202">
    <property type="entry name" value="ZnF_GATA"/>
    <property type="match status" value="1"/>
</dbReference>
<dbReference type="GO" id="GO:0007283">
    <property type="term" value="P:spermatogenesis"/>
    <property type="evidence" value="ECO:0007669"/>
    <property type="project" value="TreeGrafter"/>
</dbReference>
<evidence type="ECO:0000259" key="4">
    <source>
        <dbReference type="PROSITE" id="PS50114"/>
    </source>
</evidence>
<evidence type="ECO:0000256" key="1">
    <source>
        <dbReference type="ARBA" id="ARBA00023242"/>
    </source>
</evidence>
<reference evidence="5" key="2">
    <citation type="submission" date="2025-09" db="UniProtKB">
        <authorList>
            <consortium name="Ensembl"/>
        </authorList>
    </citation>
    <scope>IDENTIFICATION</scope>
</reference>
<organism evidence="5 6">
    <name type="scientific">Leptobrachium leishanense</name>
    <name type="common">Leishan spiny toad</name>
    <dbReference type="NCBI Taxonomy" id="445787"/>
    <lineage>
        <taxon>Eukaryota</taxon>
        <taxon>Metazoa</taxon>
        <taxon>Chordata</taxon>
        <taxon>Craniata</taxon>
        <taxon>Vertebrata</taxon>
        <taxon>Euteleostomi</taxon>
        <taxon>Amphibia</taxon>
        <taxon>Batrachia</taxon>
        <taxon>Anura</taxon>
        <taxon>Pelobatoidea</taxon>
        <taxon>Megophryidae</taxon>
        <taxon>Leptobrachium</taxon>
    </lineage>
</organism>
<dbReference type="InterPro" id="IPR053116">
    <property type="entry name" value="GATA-type_Znf_Regulator"/>
</dbReference>
<evidence type="ECO:0000256" key="2">
    <source>
        <dbReference type="PROSITE-ProRule" id="PRU00094"/>
    </source>
</evidence>
<dbReference type="SMART" id="SM00401">
    <property type="entry name" value="ZnF_GATA"/>
    <property type="match status" value="1"/>
</dbReference>
<dbReference type="InterPro" id="IPR000679">
    <property type="entry name" value="Znf_GATA"/>
</dbReference>
<dbReference type="AlphaFoldDB" id="A0A8C5LZT8"/>
<accession>A0A8C5LZT8</accession>
<evidence type="ECO:0000313" key="6">
    <source>
        <dbReference type="Proteomes" id="UP000694569"/>
    </source>
</evidence>
<dbReference type="GO" id="GO:0006357">
    <property type="term" value="P:regulation of transcription by RNA polymerase II"/>
    <property type="evidence" value="ECO:0007669"/>
    <property type="project" value="TreeGrafter"/>
</dbReference>
<dbReference type="GO" id="GO:0048599">
    <property type="term" value="P:oocyte development"/>
    <property type="evidence" value="ECO:0007669"/>
    <property type="project" value="TreeGrafter"/>
</dbReference>
<dbReference type="PRINTS" id="PR00619">
    <property type="entry name" value="GATAZNFINGER"/>
</dbReference>
<dbReference type="SUPFAM" id="SSF57716">
    <property type="entry name" value="Glucocorticoid receptor-like (DNA-binding domain)"/>
    <property type="match status" value="1"/>
</dbReference>
<evidence type="ECO:0000313" key="5">
    <source>
        <dbReference type="Ensembl" id="ENSLLEP00000006699.1"/>
    </source>
</evidence>
<dbReference type="Ensembl" id="ENSLLET00000006972.1">
    <property type="protein sequence ID" value="ENSLLEP00000006699.1"/>
    <property type="gene ID" value="ENSLLEG00000004215.1"/>
</dbReference>
<dbReference type="InterPro" id="IPR013088">
    <property type="entry name" value="Znf_NHR/GATA"/>
</dbReference>
<protein>
    <recommendedName>
        <fullName evidence="4">GATA-type domain-containing protein</fullName>
    </recommendedName>
</protein>
<name>A0A8C5LZT8_9ANUR</name>
<feature type="compositionally biased region" description="Basic and acidic residues" evidence="3">
    <location>
        <begin position="233"/>
        <end position="242"/>
    </location>
</feature>
<feature type="domain" description="GATA-type" evidence="4">
    <location>
        <begin position="409"/>
        <end position="448"/>
    </location>
</feature>
<reference evidence="5" key="1">
    <citation type="submission" date="2025-08" db="UniProtKB">
        <authorList>
            <consortium name="Ensembl"/>
        </authorList>
    </citation>
    <scope>IDENTIFICATION</scope>
</reference>
<dbReference type="Pfam" id="PF00320">
    <property type="entry name" value="GATA"/>
    <property type="match status" value="1"/>
</dbReference>
<dbReference type="Gene3D" id="3.30.50.10">
    <property type="entry name" value="Erythroid Transcription Factor GATA-1, subunit A"/>
    <property type="match status" value="1"/>
</dbReference>
<dbReference type="PANTHER" id="PTHR47341">
    <property type="entry name" value="GATA-TYPE ZINC FINGER PROTEIN 1"/>
    <property type="match status" value="1"/>
</dbReference>
<keyword evidence="2" id="KW-0479">Metal-binding</keyword>
<keyword evidence="2" id="KW-0862">Zinc</keyword>
<dbReference type="GO" id="GO:0008270">
    <property type="term" value="F:zinc ion binding"/>
    <property type="evidence" value="ECO:0007669"/>
    <property type="project" value="UniProtKB-KW"/>
</dbReference>
<dbReference type="Proteomes" id="UP000694569">
    <property type="component" value="Unplaced"/>
</dbReference>
<feature type="region of interest" description="Disordered" evidence="3">
    <location>
        <begin position="47"/>
        <end position="102"/>
    </location>
</feature>
<dbReference type="OrthoDB" id="2162994at2759"/>
<evidence type="ECO:0000256" key="3">
    <source>
        <dbReference type="SAM" id="MobiDB-lite"/>
    </source>
</evidence>
<proteinExistence type="predicted"/>